<dbReference type="GO" id="GO:0004888">
    <property type="term" value="F:transmembrane signaling receptor activity"/>
    <property type="evidence" value="ECO:0007669"/>
    <property type="project" value="InterPro"/>
</dbReference>
<evidence type="ECO:0000313" key="7">
    <source>
        <dbReference type="EMBL" id="CUQ92325.1"/>
    </source>
</evidence>
<dbReference type="InterPro" id="IPR004090">
    <property type="entry name" value="Chemotax_Me-accpt_rcpt"/>
</dbReference>
<dbReference type="InterPro" id="IPR004089">
    <property type="entry name" value="MCPsignal_dom"/>
</dbReference>
<dbReference type="PROSITE" id="PS50111">
    <property type="entry name" value="CHEMOTAXIS_TRANSDUC_2"/>
    <property type="match status" value="1"/>
</dbReference>
<accession>A0A174ZY87</accession>
<dbReference type="CDD" id="cd11386">
    <property type="entry name" value="MCP_signal"/>
    <property type="match status" value="1"/>
</dbReference>
<evidence type="ECO:0000256" key="1">
    <source>
        <dbReference type="ARBA" id="ARBA00022500"/>
    </source>
</evidence>
<dbReference type="GO" id="GO:0007165">
    <property type="term" value="P:signal transduction"/>
    <property type="evidence" value="ECO:0007669"/>
    <property type="project" value="UniProtKB-KW"/>
</dbReference>
<dbReference type="InterPro" id="IPR003660">
    <property type="entry name" value="HAMP_dom"/>
</dbReference>
<dbReference type="AlphaFoldDB" id="A0A174ZY87"/>
<keyword evidence="4" id="KW-0812">Transmembrane</keyword>
<evidence type="ECO:0000256" key="4">
    <source>
        <dbReference type="SAM" id="Phobius"/>
    </source>
</evidence>
<keyword evidence="4" id="KW-1133">Transmembrane helix</keyword>
<evidence type="ECO:0000259" key="5">
    <source>
        <dbReference type="PROSITE" id="PS50111"/>
    </source>
</evidence>
<dbReference type="SMART" id="SM00283">
    <property type="entry name" value="MA"/>
    <property type="match status" value="1"/>
</dbReference>
<comment type="similarity">
    <text evidence="2">Belongs to the methyl-accepting chemotaxis (MCP) protein family.</text>
</comment>
<name>A0A174ZY87_9FIRM</name>
<dbReference type="SUPFAM" id="SSF58104">
    <property type="entry name" value="Methyl-accepting chemotaxis protein (MCP) signaling domain"/>
    <property type="match status" value="1"/>
</dbReference>
<dbReference type="GO" id="GO:0006935">
    <property type="term" value="P:chemotaxis"/>
    <property type="evidence" value="ECO:0007669"/>
    <property type="project" value="UniProtKB-KW"/>
</dbReference>
<dbReference type="Pfam" id="PF00015">
    <property type="entry name" value="MCPsignal"/>
    <property type="match status" value="1"/>
</dbReference>
<feature type="domain" description="HAMP" evidence="6">
    <location>
        <begin position="82"/>
        <end position="135"/>
    </location>
</feature>
<dbReference type="PANTHER" id="PTHR43531">
    <property type="entry name" value="PROTEIN ICFG"/>
    <property type="match status" value="1"/>
</dbReference>
<reference evidence="7 8" key="1">
    <citation type="submission" date="2015-09" db="EMBL/GenBank/DDBJ databases">
        <authorList>
            <consortium name="Pathogen Informatics"/>
        </authorList>
    </citation>
    <scope>NUCLEOTIDE SEQUENCE [LARGE SCALE GENOMIC DNA]</scope>
    <source>
        <strain evidence="7 8">2789STDY5834928</strain>
    </source>
</reference>
<keyword evidence="4" id="KW-0472">Membrane</keyword>
<evidence type="ECO:0000313" key="8">
    <source>
        <dbReference type="Proteomes" id="UP000095662"/>
    </source>
</evidence>
<keyword evidence="3" id="KW-0807">Transducer</keyword>
<feature type="transmembrane region" description="Helical" evidence="4">
    <location>
        <begin position="56"/>
        <end position="80"/>
    </location>
</feature>
<dbReference type="OrthoDB" id="1862723at2"/>
<evidence type="ECO:0000259" key="6">
    <source>
        <dbReference type="PROSITE" id="PS50885"/>
    </source>
</evidence>
<feature type="transmembrane region" description="Helical" evidence="4">
    <location>
        <begin position="16"/>
        <end position="44"/>
    </location>
</feature>
<organism evidence="7 8">
    <name type="scientific">[Eubacterium] siraeum</name>
    <dbReference type="NCBI Taxonomy" id="39492"/>
    <lineage>
        <taxon>Bacteria</taxon>
        <taxon>Bacillati</taxon>
        <taxon>Bacillota</taxon>
        <taxon>Clostridia</taxon>
        <taxon>Eubacteriales</taxon>
        <taxon>Oscillospiraceae</taxon>
        <taxon>Oscillospiraceae incertae sedis</taxon>
    </lineage>
</organism>
<gene>
    <name evidence="7" type="primary">tap_5</name>
    <name evidence="7" type="ORF">ERS852540_02501</name>
</gene>
<keyword evidence="1" id="KW-0145">Chemotaxis</keyword>
<dbReference type="Gene3D" id="1.10.287.950">
    <property type="entry name" value="Methyl-accepting chemotaxis protein"/>
    <property type="match status" value="1"/>
</dbReference>
<dbReference type="InterPro" id="IPR051310">
    <property type="entry name" value="MCP_chemotaxis"/>
</dbReference>
<proteinExistence type="inferred from homology"/>
<protein>
    <submittedName>
        <fullName evidence="7">Dipeptide chemoreceptor protein</fullName>
    </submittedName>
</protein>
<keyword evidence="7" id="KW-0675">Receptor</keyword>
<dbReference type="Proteomes" id="UP000095662">
    <property type="component" value="Unassembled WGS sequence"/>
</dbReference>
<sequence>MKKNKDWLKNKAQSQVVVITFLCVVCCIMMLATIAVCTVNILTMAGHDDPAYHSSIMLSLITEGISIIVTAAFILLCIYVKKAIVKPIRKISNELNNFSEGILSAEFDVKINDSDIGKLAGSLNTAKWYLKKMVDELTYLLTQMSYGNISFTINYDYKGEFTPIKSAFEQILVNLNDSFSSIQKAGTMLYDASEQVSSGSQALAQGTSEQEASIRELSDYVSDISGRVNKNAENAKNVSEISDTATTDLKEGNAEMQKMLAAMKIIDEKSAEIEKIINTIDNIAFQTNILALNAAVEAARAGEAGKGFAVVADEVRNLASKSAEAAQTTSELIGSTIEAVSNGTAIADSTAQTIESVMERFSNANTLINEISDGSAQQATMVDQVLSSVSQISAVVQNNAATAEESASASALTAAQAKELQKMVKQFHLREDGQIHLDGPMEE</sequence>
<evidence type="ECO:0000256" key="2">
    <source>
        <dbReference type="ARBA" id="ARBA00029447"/>
    </source>
</evidence>
<dbReference type="PRINTS" id="PR00260">
    <property type="entry name" value="CHEMTRNSDUCR"/>
</dbReference>
<dbReference type="CDD" id="cd06225">
    <property type="entry name" value="HAMP"/>
    <property type="match status" value="1"/>
</dbReference>
<dbReference type="STRING" id="39492.ERS852540_02501"/>
<feature type="domain" description="Methyl-accepting transducer" evidence="5">
    <location>
        <begin position="185"/>
        <end position="414"/>
    </location>
</feature>
<evidence type="ECO:0000256" key="3">
    <source>
        <dbReference type="PROSITE-ProRule" id="PRU00284"/>
    </source>
</evidence>
<dbReference type="PROSITE" id="PS50885">
    <property type="entry name" value="HAMP"/>
    <property type="match status" value="1"/>
</dbReference>
<dbReference type="PANTHER" id="PTHR43531:SF11">
    <property type="entry name" value="METHYL-ACCEPTING CHEMOTAXIS PROTEIN 3"/>
    <property type="match status" value="1"/>
</dbReference>
<dbReference type="GO" id="GO:0005886">
    <property type="term" value="C:plasma membrane"/>
    <property type="evidence" value="ECO:0007669"/>
    <property type="project" value="TreeGrafter"/>
</dbReference>
<dbReference type="EMBL" id="CZBY01000030">
    <property type="protein sequence ID" value="CUQ92325.1"/>
    <property type="molecule type" value="Genomic_DNA"/>
</dbReference>